<dbReference type="Proteomes" id="UP000007113">
    <property type="component" value="Chromosome"/>
</dbReference>
<dbReference type="STRING" id="682795.AciX8_0974"/>
<sequence length="102" mass="10766">MLKRAISVVLQTILLLAVFGVGSFLPVFNILPMWKMGAGATHDFVLDGLLLMIALYLVILAIAAARKRLRSSGALSTLAFVLALLLGFAMKFGMVTVGSAAS</sequence>
<feature type="transmembrane region" description="Helical" evidence="1">
    <location>
        <begin position="77"/>
        <end position="101"/>
    </location>
</feature>
<dbReference type="EMBL" id="CP003130">
    <property type="protein sequence ID" value="AEU35321.1"/>
    <property type="molecule type" value="Genomic_DNA"/>
</dbReference>
<keyword evidence="1" id="KW-0472">Membrane</keyword>
<dbReference type="KEGG" id="gma:AciX8_0974"/>
<keyword evidence="1" id="KW-1133">Transmembrane helix</keyword>
<evidence type="ECO:0000313" key="3">
    <source>
        <dbReference type="Proteomes" id="UP000007113"/>
    </source>
</evidence>
<dbReference type="AlphaFoldDB" id="G8NUG5"/>
<keyword evidence="1" id="KW-0812">Transmembrane</keyword>
<dbReference type="HOGENOM" id="CLU_2273408_0_0_0"/>
<organism evidence="2 3">
    <name type="scientific">Granulicella mallensis (strain ATCC BAA-1857 / DSM 23137 / MP5ACTX8)</name>
    <dbReference type="NCBI Taxonomy" id="682795"/>
    <lineage>
        <taxon>Bacteria</taxon>
        <taxon>Pseudomonadati</taxon>
        <taxon>Acidobacteriota</taxon>
        <taxon>Terriglobia</taxon>
        <taxon>Terriglobales</taxon>
        <taxon>Acidobacteriaceae</taxon>
        <taxon>Granulicella</taxon>
    </lineage>
</organism>
<protein>
    <submittedName>
        <fullName evidence="2">Uncharacterized protein</fullName>
    </submittedName>
</protein>
<gene>
    <name evidence="2" type="ordered locus">AciX8_0974</name>
</gene>
<proteinExistence type="predicted"/>
<reference evidence="2 3" key="1">
    <citation type="submission" date="2011-11" db="EMBL/GenBank/DDBJ databases">
        <title>Complete sequence of Granulicella mallensis MP5ACTX8.</title>
        <authorList>
            <consortium name="US DOE Joint Genome Institute"/>
            <person name="Lucas S."/>
            <person name="Copeland A."/>
            <person name="Lapidus A."/>
            <person name="Cheng J.-F."/>
            <person name="Goodwin L."/>
            <person name="Pitluck S."/>
            <person name="Peters L."/>
            <person name="Lu M."/>
            <person name="Detter J.C."/>
            <person name="Han C."/>
            <person name="Tapia R."/>
            <person name="Land M."/>
            <person name="Hauser L."/>
            <person name="Kyrpides N."/>
            <person name="Ivanova N."/>
            <person name="Mikhailova N."/>
            <person name="Pagani I."/>
            <person name="Rawat S."/>
            <person name="Mannisto M."/>
            <person name="Haggblom M."/>
            <person name="Woyke T."/>
        </authorList>
    </citation>
    <scope>NUCLEOTIDE SEQUENCE [LARGE SCALE GENOMIC DNA]</scope>
    <source>
        <strain evidence="3">ATCC BAA-1857 / DSM 23137 / MP5ACTX8</strain>
    </source>
</reference>
<feature type="transmembrane region" description="Helical" evidence="1">
    <location>
        <begin position="44"/>
        <end position="65"/>
    </location>
</feature>
<evidence type="ECO:0000256" key="1">
    <source>
        <dbReference type="SAM" id="Phobius"/>
    </source>
</evidence>
<keyword evidence="3" id="KW-1185">Reference proteome</keyword>
<accession>G8NUG5</accession>
<evidence type="ECO:0000313" key="2">
    <source>
        <dbReference type="EMBL" id="AEU35321.1"/>
    </source>
</evidence>
<name>G8NUG5_GRAMM</name>